<accession>A0A1G1WEK5</accession>
<gene>
    <name evidence="1" type="ORF">A2Z24_01920</name>
</gene>
<evidence type="ECO:0000313" key="1">
    <source>
        <dbReference type="EMBL" id="OGY26129.1"/>
    </source>
</evidence>
<reference evidence="1 2" key="1">
    <citation type="journal article" date="2016" name="Nat. Commun.">
        <title>Thousands of microbial genomes shed light on interconnected biogeochemical processes in an aquifer system.</title>
        <authorList>
            <person name="Anantharaman K."/>
            <person name="Brown C.T."/>
            <person name="Hug L.A."/>
            <person name="Sharon I."/>
            <person name="Castelle C.J."/>
            <person name="Probst A.J."/>
            <person name="Thomas B.C."/>
            <person name="Singh A."/>
            <person name="Wilkins M.J."/>
            <person name="Karaoz U."/>
            <person name="Brodie E.L."/>
            <person name="Williams K.H."/>
            <person name="Hubbard S.S."/>
            <person name="Banfield J.F."/>
        </authorList>
    </citation>
    <scope>NUCLEOTIDE SEQUENCE [LARGE SCALE GENOMIC DNA]</scope>
</reference>
<dbReference type="EMBL" id="MHCT01000015">
    <property type="protein sequence ID" value="OGY26129.1"/>
    <property type="molecule type" value="Genomic_DNA"/>
</dbReference>
<dbReference type="Proteomes" id="UP000177588">
    <property type="component" value="Unassembled WGS sequence"/>
</dbReference>
<protein>
    <submittedName>
        <fullName evidence="1">Uncharacterized protein</fullName>
    </submittedName>
</protein>
<sequence>MGDLQLNILEKSFQIPKKAPGNWSFDFAQDKTLSKSYQEQGRSKVQLLDAFVSNFYFILKEQLYYTKNGERSQAL</sequence>
<organism evidence="1 2">
    <name type="scientific">Candidatus Woykebacteria bacterium RBG_16_44_10</name>
    <dbReference type="NCBI Taxonomy" id="1802597"/>
    <lineage>
        <taxon>Bacteria</taxon>
        <taxon>Candidatus Woykeibacteriota</taxon>
    </lineage>
</organism>
<proteinExistence type="predicted"/>
<comment type="caution">
    <text evidence="1">The sequence shown here is derived from an EMBL/GenBank/DDBJ whole genome shotgun (WGS) entry which is preliminary data.</text>
</comment>
<dbReference type="AlphaFoldDB" id="A0A1G1WEK5"/>
<name>A0A1G1WEK5_9BACT</name>
<evidence type="ECO:0000313" key="2">
    <source>
        <dbReference type="Proteomes" id="UP000177588"/>
    </source>
</evidence>